<feature type="region of interest" description="Disordered" evidence="2">
    <location>
        <begin position="309"/>
        <end position="357"/>
    </location>
</feature>
<evidence type="ECO:0000313" key="5">
    <source>
        <dbReference type="Ensembl" id="ENSMAMP00000055796.1"/>
    </source>
</evidence>
<evidence type="ECO:0000256" key="3">
    <source>
        <dbReference type="SAM" id="SignalP"/>
    </source>
</evidence>
<organism evidence="5 6">
    <name type="scientific">Mastacembelus armatus</name>
    <name type="common">zig-zag eel</name>
    <dbReference type="NCBI Taxonomy" id="205130"/>
    <lineage>
        <taxon>Eukaryota</taxon>
        <taxon>Metazoa</taxon>
        <taxon>Chordata</taxon>
        <taxon>Craniata</taxon>
        <taxon>Vertebrata</taxon>
        <taxon>Euteleostomi</taxon>
        <taxon>Actinopterygii</taxon>
        <taxon>Neopterygii</taxon>
        <taxon>Teleostei</taxon>
        <taxon>Neoteleostei</taxon>
        <taxon>Acanthomorphata</taxon>
        <taxon>Anabantaria</taxon>
        <taxon>Synbranchiformes</taxon>
        <taxon>Mastacembelidae</taxon>
        <taxon>Mastacembelus</taxon>
    </lineage>
</organism>
<dbReference type="InterPro" id="IPR013106">
    <property type="entry name" value="Ig_V-set"/>
</dbReference>
<protein>
    <recommendedName>
        <fullName evidence="4">Immunoglobulin V-set domain-containing protein</fullName>
    </recommendedName>
</protein>
<feature type="domain" description="Immunoglobulin V-set" evidence="4">
    <location>
        <begin position="51"/>
        <end position="121"/>
    </location>
</feature>
<dbReference type="InParanoid" id="A0A7N8Y697"/>
<feature type="coiled-coil region" evidence="1">
    <location>
        <begin position="157"/>
        <end position="191"/>
    </location>
</feature>
<dbReference type="InterPro" id="IPR036179">
    <property type="entry name" value="Ig-like_dom_sf"/>
</dbReference>
<feature type="signal peptide" evidence="3">
    <location>
        <begin position="1"/>
        <end position="34"/>
    </location>
</feature>
<feature type="chain" id="PRO_5031309367" description="Immunoglobulin V-set domain-containing protein" evidence="3">
    <location>
        <begin position="35"/>
        <end position="357"/>
    </location>
</feature>
<accession>A0A7N8Y697</accession>
<sequence>MTTEAPEILLIKNMTLISVLIWTLLCCCFTESRGQVTVTQPGAVRSALGDTVTIRCKTSQDVDNSDRLSWYQQRDGESPKPLISWGNRRASGTPGRFTGHGSNSDFTLTIIRVQTEDAADSNTDKMATNTISEAPTTPPTPRTTTTTTPTLPDNTNSDNANLLLRLANNEITKLKQEIRRLSHDLQQKDSILTSFRDIALQQSRKISTLTFTLQDTAPWDPSTCPRSSSSSTPCLRSSWTEVAVRGRKKYLHGSPRPPLDLSNRFALLSSATPDLHTVSSVNHVPERNDPVSQQHPSPANVVRRRHLLSLPSDDTRCPRLSPSAPRGARCPGGKQSPSRSATTSVRRRILRKASRAP</sequence>
<reference evidence="5" key="1">
    <citation type="submission" date="2025-08" db="UniProtKB">
        <authorList>
            <consortium name="Ensembl"/>
        </authorList>
    </citation>
    <scope>IDENTIFICATION</scope>
</reference>
<dbReference type="SMART" id="SM00406">
    <property type="entry name" value="IGv"/>
    <property type="match status" value="1"/>
</dbReference>
<evidence type="ECO:0000256" key="2">
    <source>
        <dbReference type="SAM" id="MobiDB-lite"/>
    </source>
</evidence>
<feature type="compositionally biased region" description="Polar residues" evidence="2">
    <location>
        <begin position="335"/>
        <end position="344"/>
    </location>
</feature>
<evidence type="ECO:0000313" key="6">
    <source>
        <dbReference type="Proteomes" id="UP000261640"/>
    </source>
</evidence>
<feature type="compositionally biased region" description="Basic residues" evidence="2">
    <location>
        <begin position="345"/>
        <end position="357"/>
    </location>
</feature>
<evidence type="ECO:0000256" key="1">
    <source>
        <dbReference type="SAM" id="Coils"/>
    </source>
</evidence>
<keyword evidence="3" id="KW-0732">Signal</keyword>
<dbReference type="Ensembl" id="ENSMAMT00000067641.1">
    <property type="protein sequence ID" value="ENSMAMP00000055796.1"/>
    <property type="gene ID" value="ENSMAMG00000026250.1"/>
</dbReference>
<keyword evidence="1" id="KW-0175">Coiled coil</keyword>
<dbReference type="SUPFAM" id="SSF48726">
    <property type="entry name" value="Immunoglobulin"/>
    <property type="match status" value="1"/>
</dbReference>
<dbReference type="PANTHER" id="PTHR23267">
    <property type="entry name" value="IMMUNOGLOBULIN LIGHT CHAIN"/>
    <property type="match status" value="1"/>
</dbReference>
<feature type="region of interest" description="Disordered" evidence="2">
    <location>
        <begin position="71"/>
        <end position="100"/>
    </location>
</feature>
<dbReference type="Gene3D" id="2.60.40.10">
    <property type="entry name" value="Immunoglobulins"/>
    <property type="match status" value="1"/>
</dbReference>
<dbReference type="InterPro" id="IPR050150">
    <property type="entry name" value="IgV_Light_Chain"/>
</dbReference>
<evidence type="ECO:0000259" key="4">
    <source>
        <dbReference type="SMART" id="SM00406"/>
    </source>
</evidence>
<proteinExistence type="predicted"/>
<dbReference type="InterPro" id="IPR013783">
    <property type="entry name" value="Ig-like_fold"/>
</dbReference>
<dbReference type="Proteomes" id="UP000261640">
    <property type="component" value="Unplaced"/>
</dbReference>
<dbReference type="AlphaFoldDB" id="A0A7N8Y697"/>
<reference evidence="5" key="2">
    <citation type="submission" date="2025-09" db="UniProtKB">
        <authorList>
            <consortium name="Ensembl"/>
        </authorList>
    </citation>
    <scope>IDENTIFICATION</scope>
</reference>
<name>A0A7N8Y697_9TELE</name>
<keyword evidence="6" id="KW-1185">Reference proteome</keyword>
<dbReference type="GeneTree" id="ENSGT01080000257344"/>
<dbReference type="Pfam" id="PF07686">
    <property type="entry name" value="V-set"/>
    <property type="match status" value="1"/>
</dbReference>
<feature type="region of interest" description="Disordered" evidence="2">
    <location>
        <begin position="129"/>
        <end position="157"/>
    </location>
</feature>